<proteinExistence type="predicted"/>
<organism evidence="1 2">
    <name type="scientific">Nitrogeniibacter mangrovi</name>
    <dbReference type="NCBI Taxonomy" id="2016596"/>
    <lineage>
        <taxon>Bacteria</taxon>
        <taxon>Pseudomonadati</taxon>
        <taxon>Pseudomonadota</taxon>
        <taxon>Betaproteobacteria</taxon>
        <taxon>Rhodocyclales</taxon>
        <taxon>Zoogloeaceae</taxon>
        <taxon>Nitrogeniibacter</taxon>
    </lineage>
</organism>
<name>A0A6C1B424_9RHOO</name>
<dbReference type="KEGG" id="azq:G3580_12020"/>
<dbReference type="AlphaFoldDB" id="A0A6C1B424"/>
<keyword evidence="2" id="KW-1185">Reference proteome</keyword>
<evidence type="ECO:0000313" key="1">
    <source>
        <dbReference type="EMBL" id="QID18297.1"/>
    </source>
</evidence>
<dbReference type="EMBL" id="CP048836">
    <property type="protein sequence ID" value="QID18297.1"/>
    <property type="molecule type" value="Genomic_DNA"/>
</dbReference>
<reference evidence="1 2" key="1">
    <citation type="submission" date="2020-02" db="EMBL/GenBank/DDBJ databases">
        <title>Nitrogenibacter mangrovi gen. nov., sp. nov. isolated from mangrove sediment, a denitrifying betaproteobacterium.</title>
        <authorList>
            <person name="Liao H."/>
            <person name="Tian Y."/>
        </authorList>
    </citation>
    <scope>NUCLEOTIDE SEQUENCE [LARGE SCALE GENOMIC DNA]</scope>
    <source>
        <strain evidence="1 2">M9-3-2</strain>
    </source>
</reference>
<dbReference type="Proteomes" id="UP000501991">
    <property type="component" value="Chromosome"/>
</dbReference>
<sequence length="159" mass="17339">MAIRGVFHALPPQVFGARIRTAEDIARFIAGEHPIQAPRQLDVTDAWACLGKLCAHFAMPRVMGIQPVRVSGPLATLLIPAYRLAPINACFDRVTPGQLAEAIAQLATEPPPDGRDWARDTRGLALLFLRLKQFYRDCAADGCDILFVKDKGAPGCPHD</sequence>
<gene>
    <name evidence="1" type="ORF">G3580_12020</name>
</gene>
<protein>
    <submittedName>
        <fullName evidence="1">Uncharacterized protein</fullName>
    </submittedName>
</protein>
<evidence type="ECO:0000313" key="2">
    <source>
        <dbReference type="Proteomes" id="UP000501991"/>
    </source>
</evidence>
<dbReference type="RefSeq" id="WP_173765818.1">
    <property type="nucleotide sequence ID" value="NZ_CP048836.1"/>
</dbReference>
<accession>A0A6C1B424</accession>